<dbReference type="PANTHER" id="PTHR41368:SF1">
    <property type="entry name" value="PROTEIN YGHO"/>
    <property type="match status" value="1"/>
</dbReference>
<gene>
    <name evidence="1" type="ORF">NMK71_10535</name>
</gene>
<protein>
    <recommendedName>
        <fullName evidence="3">N-acetyltransferase domain-containing protein</fullName>
    </recommendedName>
</protein>
<evidence type="ECO:0008006" key="3">
    <source>
        <dbReference type="Google" id="ProtNLM"/>
    </source>
</evidence>
<proteinExistence type="predicted"/>
<name>A0A9X4MXT0_9FLAO</name>
<sequence>MSIYVKEVETKSEWKEFVFLPEKIHKNHSNWLHPLYMDDKKFFDKDRNPSFKNNKAKLFLAYNDQQVVGRIMGIIPTKYNEGKEVKCARFSYMECYEDKQVFDALLKAVTDWAVALDCQELIGPMGFSDKEPQGFVTKGFEEPTMFVTNCTYRYMKEFIEENHFNSFVKLHEYEVPIDEQIKTRFEKFIERVARNQQVRLLEFKKGKEVKPYVFGVFELINKTYQEIYGFTEVTEAERDEFANRFLSLLNPKLIKIIVDQQDKVVAFVIAMPDLSEGIRKARGRVYPVGWIHLLKSFRTSKRLVLLLGGVDPAMQNKGLDAILAESLFKSAIQLGFKTMDSHLIMKDNKKMIAEIERLEGHRLCKEYTIYKKRII</sequence>
<organism evidence="1 2">
    <name type="scientific">Profundicola chukchiensis</name>
    <dbReference type="NCBI Taxonomy" id="2961959"/>
    <lineage>
        <taxon>Bacteria</taxon>
        <taxon>Pseudomonadati</taxon>
        <taxon>Bacteroidota</taxon>
        <taxon>Flavobacteriia</taxon>
        <taxon>Flavobacteriales</taxon>
        <taxon>Weeksellaceae</taxon>
        <taxon>Profundicola</taxon>
    </lineage>
</organism>
<reference evidence="1" key="1">
    <citation type="submission" date="2022-07" db="EMBL/GenBank/DDBJ databases">
        <title>Description and genome-wide analysis of Profundicola chukchiensis gen. nov., sp. nov., marine bacteria isolated from bottom sediments of the Chukchi Sea.</title>
        <authorList>
            <person name="Romanenko L."/>
            <person name="Otstavnykh N."/>
            <person name="Kurilenko V."/>
            <person name="Eremeev V."/>
            <person name="Velansky P."/>
            <person name="Mikhailov V."/>
            <person name="Isaeva M."/>
        </authorList>
    </citation>
    <scope>NUCLEOTIDE SEQUENCE</scope>
    <source>
        <strain evidence="1">KMM 9713</strain>
    </source>
</reference>
<evidence type="ECO:0000313" key="2">
    <source>
        <dbReference type="Proteomes" id="UP001152599"/>
    </source>
</evidence>
<dbReference type="Gene3D" id="3.40.630.30">
    <property type="match status" value="1"/>
</dbReference>
<comment type="caution">
    <text evidence="1">The sequence shown here is derived from an EMBL/GenBank/DDBJ whole genome shotgun (WGS) entry which is preliminary data.</text>
</comment>
<dbReference type="Proteomes" id="UP001152599">
    <property type="component" value="Unassembled WGS sequence"/>
</dbReference>
<dbReference type="RefSeq" id="WP_304421170.1">
    <property type="nucleotide sequence ID" value="NZ_JANCMU010000007.1"/>
</dbReference>
<dbReference type="AlphaFoldDB" id="A0A9X4MXT0"/>
<dbReference type="EMBL" id="JANCMU010000007">
    <property type="protein sequence ID" value="MDG4946853.1"/>
    <property type="molecule type" value="Genomic_DNA"/>
</dbReference>
<dbReference type="PANTHER" id="PTHR41368">
    <property type="entry name" value="PROTEIN YGHO"/>
    <property type="match status" value="1"/>
</dbReference>
<accession>A0A9X4MXT0</accession>
<dbReference type="SUPFAM" id="SSF55729">
    <property type="entry name" value="Acyl-CoA N-acyltransferases (Nat)"/>
    <property type="match status" value="1"/>
</dbReference>
<keyword evidence="2" id="KW-1185">Reference proteome</keyword>
<evidence type="ECO:0000313" key="1">
    <source>
        <dbReference type="EMBL" id="MDG4946853.1"/>
    </source>
</evidence>
<dbReference type="InterPro" id="IPR016181">
    <property type="entry name" value="Acyl_CoA_acyltransferase"/>
</dbReference>
<dbReference type="InterPro" id="IPR039968">
    <property type="entry name" value="BcerS-like"/>
</dbReference>